<dbReference type="KEGG" id="mmb:Mmol_0812"/>
<reference evidence="5" key="1">
    <citation type="submission" date="2009-07" db="EMBL/GenBank/DDBJ databases">
        <title>Complete sequence of Methylotenera mobilis JLW8.</title>
        <authorList>
            <consortium name="US DOE Joint Genome Institute"/>
            <person name="Lucas S."/>
            <person name="Copeland A."/>
            <person name="Lapidus A."/>
            <person name="Glavina del Rio T."/>
            <person name="Tice H."/>
            <person name="Bruce D."/>
            <person name="Goodwin L."/>
            <person name="Pitluck S."/>
            <person name="LaButti K.M."/>
            <person name="Clum A."/>
            <person name="Larimer F."/>
            <person name="Land M."/>
            <person name="Hauser L."/>
            <person name="Kyrpides N."/>
            <person name="Mikhailova N."/>
            <person name="Kayluzhnaya M."/>
            <person name="Chistoserdova L."/>
        </authorList>
    </citation>
    <scope>NUCLEOTIDE SEQUENCE [LARGE SCALE GENOMIC DNA]</scope>
    <source>
        <strain evidence="5">JLW8 / ATCC BAA-1282 / DSM 17540</strain>
    </source>
</reference>
<dbReference type="Pfam" id="PF00072">
    <property type="entry name" value="Response_reg"/>
    <property type="match status" value="1"/>
</dbReference>
<evidence type="ECO:0000256" key="1">
    <source>
        <dbReference type="ARBA" id="ARBA00022553"/>
    </source>
</evidence>
<name>C6WUX3_METML</name>
<dbReference type="PANTHER" id="PTHR44591">
    <property type="entry name" value="STRESS RESPONSE REGULATOR PROTEIN 1"/>
    <property type="match status" value="1"/>
</dbReference>
<dbReference type="STRING" id="583345.Mmol_0812"/>
<accession>C6WUX3</accession>
<dbReference type="Proteomes" id="UP000002742">
    <property type="component" value="Chromosome"/>
</dbReference>
<dbReference type="SMART" id="SM00448">
    <property type="entry name" value="REC"/>
    <property type="match status" value="1"/>
</dbReference>
<dbReference type="InterPro" id="IPR050595">
    <property type="entry name" value="Bact_response_regulator"/>
</dbReference>
<dbReference type="RefSeq" id="WP_015831758.1">
    <property type="nucleotide sequence ID" value="NC_012968.1"/>
</dbReference>
<dbReference type="eggNOG" id="COG0745">
    <property type="taxonomic scope" value="Bacteria"/>
</dbReference>
<protein>
    <submittedName>
        <fullName evidence="4">Response regulator receiver protein</fullName>
    </submittedName>
</protein>
<reference evidence="4 5" key="2">
    <citation type="journal article" date="2011" name="J. Bacteriol.">
        <title>Genomes of three methylotrophs from a single niche uncover genetic and metabolic divergence of Methylophilaceae.</title>
        <authorList>
            <person name="Lapidus A."/>
            <person name="Clum A."/>
            <person name="Labutti K."/>
            <person name="Kaluzhnaya M.G."/>
            <person name="Lim S."/>
            <person name="Beck D.A."/>
            <person name="Glavina Del Rio T."/>
            <person name="Nolan M."/>
            <person name="Mavromatis K."/>
            <person name="Huntemann M."/>
            <person name="Lucas S."/>
            <person name="Lidstrom M.E."/>
            <person name="Ivanova N."/>
            <person name="Chistoserdova L."/>
        </authorList>
    </citation>
    <scope>NUCLEOTIDE SEQUENCE [LARGE SCALE GENOMIC DNA]</scope>
    <source>
        <strain evidence="5">JLW8 / ATCC BAA-1282 / DSM 17540</strain>
    </source>
</reference>
<feature type="domain" description="Response regulatory" evidence="3">
    <location>
        <begin position="3"/>
        <end position="119"/>
    </location>
</feature>
<dbReference type="EMBL" id="CP001672">
    <property type="protein sequence ID" value="ACT47722.1"/>
    <property type="molecule type" value="Genomic_DNA"/>
</dbReference>
<dbReference type="InterPro" id="IPR011006">
    <property type="entry name" value="CheY-like_superfamily"/>
</dbReference>
<dbReference type="GO" id="GO:0000160">
    <property type="term" value="P:phosphorelay signal transduction system"/>
    <property type="evidence" value="ECO:0007669"/>
    <property type="project" value="InterPro"/>
</dbReference>
<evidence type="ECO:0000259" key="3">
    <source>
        <dbReference type="PROSITE" id="PS50110"/>
    </source>
</evidence>
<keyword evidence="5" id="KW-1185">Reference proteome</keyword>
<comment type="caution">
    <text evidence="2">Lacks conserved residue(s) required for the propagation of feature annotation.</text>
</comment>
<dbReference type="HOGENOM" id="CLU_000445_69_17_4"/>
<dbReference type="AlphaFoldDB" id="C6WUX3"/>
<dbReference type="SUPFAM" id="SSF52172">
    <property type="entry name" value="CheY-like"/>
    <property type="match status" value="1"/>
</dbReference>
<evidence type="ECO:0000256" key="2">
    <source>
        <dbReference type="PROSITE-ProRule" id="PRU00169"/>
    </source>
</evidence>
<dbReference type="PANTHER" id="PTHR44591:SF22">
    <property type="entry name" value="CHEY SUBFAMILY"/>
    <property type="match status" value="1"/>
</dbReference>
<dbReference type="Gene3D" id="3.40.50.2300">
    <property type="match status" value="1"/>
</dbReference>
<evidence type="ECO:0000313" key="4">
    <source>
        <dbReference type="EMBL" id="ACT47722.1"/>
    </source>
</evidence>
<evidence type="ECO:0000313" key="5">
    <source>
        <dbReference type="Proteomes" id="UP000002742"/>
    </source>
</evidence>
<dbReference type="PROSITE" id="PS50110">
    <property type="entry name" value="RESPONSE_REGULATORY"/>
    <property type="match status" value="1"/>
</dbReference>
<sequence>MEKLLIIDDGYELFNSLQLSFGYDEYKISQAKNEQQAIKLAETEVPKIIIMNLTATGDYGLDKLKKLKETAQLKKSNLILLSTQAQQKEISKEVNDDATYFIPQPFSPNDLTTVLTGIRTKEFAKNSKISV</sequence>
<proteinExistence type="predicted"/>
<gene>
    <name evidence="4" type="ordered locus">Mmol_0812</name>
</gene>
<organism evidence="4 5">
    <name type="scientific">Methylotenera mobilis (strain JLW8 / ATCC BAA-1282 / DSM 17540)</name>
    <dbReference type="NCBI Taxonomy" id="583345"/>
    <lineage>
        <taxon>Bacteria</taxon>
        <taxon>Pseudomonadati</taxon>
        <taxon>Pseudomonadota</taxon>
        <taxon>Betaproteobacteria</taxon>
        <taxon>Nitrosomonadales</taxon>
        <taxon>Methylophilaceae</taxon>
        <taxon>Methylotenera</taxon>
    </lineage>
</organism>
<keyword evidence="1" id="KW-0597">Phosphoprotein</keyword>
<dbReference type="InterPro" id="IPR001789">
    <property type="entry name" value="Sig_transdc_resp-reg_receiver"/>
</dbReference>